<keyword evidence="1" id="KW-0812">Transmembrane</keyword>
<evidence type="ECO:0000256" key="1">
    <source>
        <dbReference type="SAM" id="Phobius"/>
    </source>
</evidence>
<keyword evidence="1" id="KW-1133">Transmembrane helix</keyword>
<reference evidence="2" key="2">
    <citation type="journal article" date="2015" name="Fish Shellfish Immunol.">
        <title>Early steps in the European eel (Anguilla anguilla)-Vibrio vulnificus interaction in the gills: Role of the RtxA13 toxin.</title>
        <authorList>
            <person name="Callol A."/>
            <person name="Pajuelo D."/>
            <person name="Ebbesson L."/>
            <person name="Teles M."/>
            <person name="MacKenzie S."/>
            <person name="Amaro C."/>
        </authorList>
    </citation>
    <scope>NUCLEOTIDE SEQUENCE</scope>
</reference>
<sequence>MVALKNSTFSIVAVYPILTQSLSFPLILWLQ</sequence>
<evidence type="ECO:0000313" key="2">
    <source>
        <dbReference type="EMBL" id="JAH84871.1"/>
    </source>
</evidence>
<dbReference type="AlphaFoldDB" id="A0A0E9W3K7"/>
<accession>A0A0E9W3K7</accession>
<name>A0A0E9W3K7_ANGAN</name>
<dbReference type="EMBL" id="GBXM01023706">
    <property type="protein sequence ID" value="JAH84871.1"/>
    <property type="molecule type" value="Transcribed_RNA"/>
</dbReference>
<feature type="transmembrane region" description="Helical" evidence="1">
    <location>
        <begin position="12"/>
        <end position="30"/>
    </location>
</feature>
<proteinExistence type="predicted"/>
<reference evidence="2" key="1">
    <citation type="submission" date="2014-11" db="EMBL/GenBank/DDBJ databases">
        <authorList>
            <person name="Amaro Gonzalez C."/>
        </authorList>
    </citation>
    <scope>NUCLEOTIDE SEQUENCE</scope>
</reference>
<protein>
    <submittedName>
        <fullName evidence="2">Uncharacterized protein</fullName>
    </submittedName>
</protein>
<organism evidence="2">
    <name type="scientific">Anguilla anguilla</name>
    <name type="common">European freshwater eel</name>
    <name type="synonym">Muraena anguilla</name>
    <dbReference type="NCBI Taxonomy" id="7936"/>
    <lineage>
        <taxon>Eukaryota</taxon>
        <taxon>Metazoa</taxon>
        <taxon>Chordata</taxon>
        <taxon>Craniata</taxon>
        <taxon>Vertebrata</taxon>
        <taxon>Euteleostomi</taxon>
        <taxon>Actinopterygii</taxon>
        <taxon>Neopterygii</taxon>
        <taxon>Teleostei</taxon>
        <taxon>Anguilliformes</taxon>
        <taxon>Anguillidae</taxon>
        <taxon>Anguilla</taxon>
    </lineage>
</organism>
<keyword evidence="1" id="KW-0472">Membrane</keyword>